<feature type="region of interest" description="Disordered" evidence="1">
    <location>
        <begin position="1"/>
        <end position="24"/>
    </location>
</feature>
<sequence>MRTRTHLLTNPRMPPSRAPAGTRSACPYSCCTASARRCSPGAASCGRSPASPAPIFSPSTGLRLA</sequence>
<reference evidence="2" key="2">
    <citation type="journal article" date="2015" name="Data Brief">
        <title>Shoot transcriptome of the giant reed, Arundo donax.</title>
        <authorList>
            <person name="Barrero R.A."/>
            <person name="Guerrero F.D."/>
            <person name="Moolhuijzen P."/>
            <person name="Goolsby J.A."/>
            <person name="Tidwell J."/>
            <person name="Bellgard S.E."/>
            <person name="Bellgard M.I."/>
        </authorList>
    </citation>
    <scope>NUCLEOTIDE SEQUENCE</scope>
    <source>
        <tissue evidence="2">Shoot tissue taken approximately 20 cm above the soil surface</tissue>
    </source>
</reference>
<evidence type="ECO:0000256" key="1">
    <source>
        <dbReference type="SAM" id="MobiDB-lite"/>
    </source>
</evidence>
<accession>A0A0A9E156</accession>
<protein>
    <submittedName>
        <fullName evidence="2">Uncharacterized protein</fullName>
    </submittedName>
</protein>
<reference evidence="2" key="1">
    <citation type="submission" date="2014-09" db="EMBL/GenBank/DDBJ databases">
        <authorList>
            <person name="Magalhaes I.L.F."/>
            <person name="Oliveira U."/>
            <person name="Santos F.R."/>
            <person name="Vidigal T.H.D.A."/>
            <person name="Brescovit A.D."/>
            <person name="Santos A.J."/>
        </authorList>
    </citation>
    <scope>NUCLEOTIDE SEQUENCE</scope>
    <source>
        <tissue evidence="2">Shoot tissue taken approximately 20 cm above the soil surface</tissue>
    </source>
</reference>
<name>A0A0A9E156_ARUDO</name>
<organism evidence="2">
    <name type="scientific">Arundo donax</name>
    <name type="common">Giant reed</name>
    <name type="synonym">Donax arundinaceus</name>
    <dbReference type="NCBI Taxonomy" id="35708"/>
    <lineage>
        <taxon>Eukaryota</taxon>
        <taxon>Viridiplantae</taxon>
        <taxon>Streptophyta</taxon>
        <taxon>Embryophyta</taxon>
        <taxon>Tracheophyta</taxon>
        <taxon>Spermatophyta</taxon>
        <taxon>Magnoliopsida</taxon>
        <taxon>Liliopsida</taxon>
        <taxon>Poales</taxon>
        <taxon>Poaceae</taxon>
        <taxon>PACMAD clade</taxon>
        <taxon>Arundinoideae</taxon>
        <taxon>Arundineae</taxon>
        <taxon>Arundo</taxon>
    </lineage>
</organism>
<dbReference type="EMBL" id="GBRH01208168">
    <property type="protein sequence ID" value="JAD89727.1"/>
    <property type="molecule type" value="Transcribed_RNA"/>
</dbReference>
<proteinExistence type="predicted"/>
<feature type="compositionally biased region" description="Low complexity" evidence="1">
    <location>
        <begin position="48"/>
        <end position="59"/>
    </location>
</feature>
<dbReference type="AlphaFoldDB" id="A0A0A9E156"/>
<evidence type="ECO:0000313" key="2">
    <source>
        <dbReference type="EMBL" id="JAD89727.1"/>
    </source>
</evidence>
<feature type="region of interest" description="Disordered" evidence="1">
    <location>
        <begin position="40"/>
        <end position="65"/>
    </location>
</feature>